<evidence type="ECO:0000256" key="5">
    <source>
        <dbReference type="ARBA" id="ARBA00022605"/>
    </source>
</evidence>
<dbReference type="PATRIC" id="fig|182217.3.peg.747"/>
<dbReference type="UniPathway" id="UPA00050">
    <property type="reaction ID" value="UER00064"/>
</dbReference>
<keyword evidence="10 12" id="KW-0067">ATP-binding</keyword>
<dbReference type="InterPro" id="IPR000870">
    <property type="entry name" value="Homoserine_kinase"/>
</dbReference>
<dbReference type="GO" id="GO:0005737">
    <property type="term" value="C:cytoplasm"/>
    <property type="evidence" value="ECO:0007669"/>
    <property type="project" value="UniProtKB-SubCell"/>
</dbReference>
<gene>
    <name evidence="12" type="primary">thrB</name>
    <name evidence="15" type="ordered locus">HCW_03500</name>
</gene>
<evidence type="ECO:0000256" key="1">
    <source>
        <dbReference type="ARBA" id="ARBA00005015"/>
    </source>
</evidence>
<dbReference type="SUPFAM" id="SSF54211">
    <property type="entry name" value="Ribosomal protein S5 domain 2-like"/>
    <property type="match status" value="1"/>
</dbReference>
<evidence type="ECO:0000256" key="2">
    <source>
        <dbReference type="ARBA" id="ARBA00007370"/>
    </source>
</evidence>
<dbReference type="HAMAP" id="MF_00384">
    <property type="entry name" value="Homoser_kinase"/>
    <property type="match status" value="1"/>
</dbReference>
<dbReference type="HOGENOM" id="CLU_041243_0_0_7"/>
<name>I0EM10_HELC0</name>
<dbReference type="InterPro" id="IPR013750">
    <property type="entry name" value="GHMP_kinase_C_dom"/>
</dbReference>
<dbReference type="InterPro" id="IPR014721">
    <property type="entry name" value="Ribsml_uS5_D2-typ_fold_subgr"/>
</dbReference>
<dbReference type="InterPro" id="IPR006203">
    <property type="entry name" value="GHMP_knse_ATP-bd_CS"/>
</dbReference>
<dbReference type="Gene3D" id="3.30.70.890">
    <property type="entry name" value="GHMP kinase, C-terminal domain"/>
    <property type="match status" value="1"/>
</dbReference>
<dbReference type="RefSeq" id="WP_014660849.1">
    <property type="nucleotide sequence ID" value="NC_017737.1"/>
</dbReference>
<reference evidence="16" key="1">
    <citation type="submission" date="2012-04" db="EMBL/GenBank/DDBJ databases">
        <title>Complete genome sequence of Helicobacter cetorum strain MIT 00-7128.</title>
        <authorList>
            <person name="Kersulyte D."/>
            <person name="Berg D.E."/>
        </authorList>
    </citation>
    <scope>NUCLEOTIDE SEQUENCE [LARGE SCALE GENOMIC DNA]</scope>
    <source>
        <strain evidence="16">MIT 00-7128</strain>
    </source>
</reference>
<feature type="binding site" evidence="12">
    <location>
        <begin position="83"/>
        <end position="93"/>
    </location>
    <ligand>
        <name>ATP</name>
        <dbReference type="ChEBI" id="CHEBI:30616"/>
    </ligand>
</feature>
<accession>I0EM10</accession>
<feature type="domain" description="GHMP kinase N-terminal" evidence="13">
    <location>
        <begin position="55"/>
        <end position="136"/>
    </location>
</feature>
<dbReference type="SUPFAM" id="SSF55060">
    <property type="entry name" value="GHMP Kinase, C-terminal domain"/>
    <property type="match status" value="1"/>
</dbReference>
<dbReference type="GO" id="GO:0009088">
    <property type="term" value="P:threonine biosynthetic process"/>
    <property type="evidence" value="ECO:0007669"/>
    <property type="project" value="UniProtKB-UniRule"/>
</dbReference>
<dbReference type="EC" id="2.7.1.39" evidence="3 12"/>
<evidence type="ECO:0000256" key="7">
    <source>
        <dbReference type="ARBA" id="ARBA00022697"/>
    </source>
</evidence>
<evidence type="ECO:0000256" key="4">
    <source>
        <dbReference type="ARBA" id="ARBA00017858"/>
    </source>
</evidence>
<dbReference type="EMBL" id="CP003479">
    <property type="protein sequence ID" value="AFI03979.1"/>
    <property type="molecule type" value="Genomic_DNA"/>
</dbReference>
<evidence type="ECO:0000313" key="16">
    <source>
        <dbReference type="Proteomes" id="UP000005010"/>
    </source>
</evidence>
<dbReference type="InterPro" id="IPR006204">
    <property type="entry name" value="GHMP_kinase_N_dom"/>
</dbReference>
<dbReference type="InterPro" id="IPR020568">
    <property type="entry name" value="Ribosomal_Su5_D2-typ_SF"/>
</dbReference>
<dbReference type="STRING" id="182217.HCW_03500"/>
<comment type="function">
    <text evidence="12">Catalyzes the ATP-dependent phosphorylation of L-homoserine to L-homoserine phosphate.</text>
</comment>
<evidence type="ECO:0000256" key="9">
    <source>
        <dbReference type="ARBA" id="ARBA00022777"/>
    </source>
</evidence>
<keyword evidence="6 12" id="KW-0808">Transferase</keyword>
<dbReference type="Pfam" id="PF08544">
    <property type="entry name" value="GHMP_kinases_C"/>
    <property type="match status" value="1"/>
</dbReference>
<dbReference type="PRINTS" id="PR00958">
    <property type="entry name" value="HOMSERKINASE"/>
</dbReference>
<keyword evidence="12" id="KW-0963">Cytoplasm</keyword>
<dbReference type="AlphaFoldDB" id="I0EM10"/>
<dbReference type="PROSITE" id="PS00627">
    <property type="entry name" value="GHMP_KINASES_ATP"/>
    <property type="match status" value="1"/>
</dbReference>
<dbReference type="Proteomes" id="UP000005010">
    <property type="component" value="Chromosome"/>
</dbReference>
<evidence type="ECO:0000259" key="13">
    <source>
        <dbReference type="Pfam" id="PF00288"/>
    </source>
</evidence>
<comment type="similarity">
    <text evidence="2 12">Belongs to the GHMP kinase family. Homoserine kinase subfamily.</text>
</comment>
<dbReference type="eggNOG" id="COG0083">
    <property type="taxonomic scope" value="Bacteria"/>
</dbReference>
<evidence type="ECO:0000256" key="6">
    <source>
        <dbReference type="ARBA" id="ARBA00022679"/>
    </source>
</evidence>
<dbReference type="KEGG" id="hce:HCW_03500"/>
<keyword evidence="7 12" id="KW-0791">Threonine biosynthesis</keyword>
<dbReference type="GO" id="GO:0005524">
    <property type="term" value="F:ATP binding"/>
    <property type="evidence" value="ECO:0007669"/>
    <property type="project" value="UniProtKB-UniRule"/>
</dbReference>
<comment type="pathway">
    <text evidence="1 12">Amino-acid biosynthesis; L-threonine biosynthesis; L-threonine from L-aspartate: step 4/5.</text>
</comment>
<dbReference type="Pfam" id="PF00288">
    <property type="entry name" value="GHMP_kinases_N"/>
    <property type="match status" value="1"/>
</dbReference>
<dbReference type="PANTHER" id="PTHR20861">
    <property type="entry name" value="HOMOSERINE/4-DIPHOSPHOCYTIDYL-2-C-METHYL-D-ERYTHRITOL KINASE"/>
    <property type="match status" value="1"/>
</dbReference>
<evidence type="ECO:0000256" key="10">
    <source>
        <dbReference type="ARBA" id="ARBA00022840"/>
    </source>
</evidence>
<keyword evidence="8 12" id="KW-0547">Nucleotide-binding</keyword>
<proteinExistence type="inferred from homology"/>
<dbReference type="NCBIfam" id="TIGR00191">
    <property type="entry name" value="thrB"/>
    <property type="match status" value="1"/>
</dbReference>
<organism evidence="15 16">
    <name type="scientific">Helicobacter cetorum (strain ATCC BAA-429 / MIT 00-7128)</name>
    <dbReference type="NCBI Taxonomy" id="182217"/>
    <lineage>
        <taxon>Bacteria</taxon>
        <taxon>Pseudomonadati</taxon>
        <taxon>Campylobacterota</taxon>
        <taxon>Epsilonproteobacteria</taxon>
        <taxon>Campylobacterales</taxon>
        <taxon>Helicobacteraceae</taxon>
        <taxon>Helicobacter</taxon>
    </lineage>
</organism>
<evidence type="ECO:0000256" key="11">
    <source>
        <dbReference type="ARBA" id="ARBA00049375"/>
    </source>
</evidence>
<dbReference type="PIRSF" id="PIRSF000676">
    <property type="entry name" value="Homoser_kin"/>
    <property type="match status" value="1"/>
</dbReference>
<dbReference type="GO" id="GO:0004413">
    <property type="term" value="F:homoserine kinase activity"/>
    <property type="evidence" value="ECO:0007669"/>
    <property type="project" value="UniProtKB-UniRule"/>
</dbReference>
<dbReference type="PANTHER" id="PTHR20861:SF1">
    <property type="entry name" value="HOMOSERINE KINASE"/>
    <property type="match status" value="1"/>
</dbReference>
<evidence type="ECO:0000313" key="15">
    <source>
        <dbReference type="EMBL" id="AFI03979.1"/>
    </source>
</evidence>
<evidence type="ECO:0000259" key="14">
    <source>
        <dbReference type="Pfam" id="PF08544"/>
    </source>
</evidence>
<protein>
    <recommendedName>
        <fullName evidence="4 12">Homoserine kinase</fullName>
        <shortName evidence="12">HK</shortName>
        <shortName evidence="12">HSK</shortName>
        <ecNumber evidence="3 12">2.7.1.39</ecNumber>
    </recommendedName>
</protein>
<comment type="subcellular location">
    <subcellularLocation>
        <location evidence="12">Cytoplasm</location>
    </subcellularLocation>
</comment>
<evidence type="ECO:0000256" key="8">
    <source>
        <dbReference type="ARBA" id="ARBA00022741"/>
    </source>
</evidence>
<keyword evidence="5 12" id="KW-0028">Amino-acid biosynthesis</keyword>
<evidence type="ECO:0000256" key="3">
    <source>
        <dbReference type="ARBA" id="ARBA00012078"/>
    </source>
</evidence>
<feature type="domain" description="GHMP kinase C-terminal" evidence="14">
    <location>
        <begin position="209"/>
        <end position="274"/>
    </location>
</feature>
<dbReference type="Gene3D" id="3.30.230.10">
    <property type="match status" value="1"/>
</dbReference>
<comment type="catalytic activity">
    <reaction evidence="11 12">
        <text>L-homoserine + ATP = O-phospho-L-homoserine + ADP + H(+)</text>
        <dbReference type="Rhea" id="RHEA:13985"/>
        <dbReference type="ChEBI" id="CHEBI:15378"/>
        <dbReference type="ChEBI" id="CHEBI:30616"/>
        <dbReference type="ChEBI" id="CHEBI:57476"/>
        <dbReference type="ChEBI" id="CHEBI:57590"/>
        <dbReference type="ChEBI" id="CHEBI:456216"/>
        <dbReference type="EC" id="2.7.1.39"/>
    </reaction>
</comment>
<sequence length="293" mass="32520">MVVSVPATSANLGPGFDCLGLSLNLRNRFFIESNAFHAVKLIGEGEGIAKFLTDNIFTKVFYKTLKAHGMESSFKFLLHNKIPITRGMGSSSAMIVGAITAAFSLLGRTLDKESILNTALVYEPHPDNITPAVYGGFNVALVEKHKVSSLKVKLPSYLKAVMVIPNRATSTKQSRQVLPKRYSAQESVFNLSHASLMTMAITQGKWEMLRLCSKDRMHQNRRMQAYPVLFVIQKLALENNALMSTLSGSGSSFFNMCYEEDAPKLKQVLSKKFPKFRVAVLDFDNEGVVIEKE</sequence>
<dbReference type="InterPro" id="IPR036554">
    <property type="entry name" value="GHMP_kinase_C_sf"/>
</dbReference>
<keyword evidence="9 12" id="KW-0418">Kinase</keyword>
<evidence type="ECO:0000256" key="12">
    <source>
        <dbReference type="HAMAP-Rule" id="MF_00384"/>
    </source>
</evidence>
<keyword evidence="16" id="KW-1185">Reference proteome</keyword>